<organism evidence="3 4">
    <name type="scientific">Slackia exigua (strain ATCC 700122 / DSM 15923 / CIP 105133 / JCM 11022 / KCTC 5966 / S-7)</name>
    <dbReference type="NCBI Taxonomy" id="649764"/>
    <lineage>
        <taxon>Bacteria</taxon>
        <taxon>Bacillati</taxon>
        <taxon>Actinomycetota</taxon>
        <taxon>Coriobacteriia</taxon>
        <taxon>Eggerthellales</taxon>
        <taxon>Eggerthellaceae</taxon>
        <taxon>Slackia</taxon>
    </lineage>
</organism>
<reference evidence="3" key="1">
    <citation type="submission" date="2009-10" db="EMBL/GenBank/DDBJ databases">
        <authorList>
            <person name="Weinstock G."/>
            <person name="Sodergren E."/>
            <person name="Clifton S."/>
            <person name="Fulton L."/>
            <person name="Fulton B."/>
            <person name="Courtney L."/>
            <person name="Fronick C."/>
            <person name="Harrison M."/>
            <person name="Strong C."/>
            <person name="Farmer C."/>
            <person name="Delahaunty K."/>
            <person name="Markovic C."/>
            <person name="Hall O."/>
            <person name="Minx P."/>
            <person name="Tomlinson C."/>
            <person name="Mitreva M."/>
            <person name="Nelson J."/>
            <person name="Hou S."/>
            <person name="Wollam A."/>
            <person name="Pepin K.H."/>
            <person name="Johnson M."/>
            <person name="Bhonagiri V."/>
            <person name="Nash W.E."/>
            <person name="Warren W."/>
            <person name="Chinwalla A."/>
            <person name="Mardis E.R."/>
            <person name="Wilson R.K."/>
        </authorList>
    </citation>
    <scope>NUCLEOTIDE SEQUENCE [LARGE SCALE GENOMIC DNA]</scope>
    <source>
        <strain evidence="3">ATCC 700122</strain>
    </source>
</reference>
<proteinExistence type="predicted"/>
<evidence type="ECO:0000256" key="1">
    <source>
        <dbReference type="ARBA" id="ARBA00022603"/>
    </source>
</evidence>
<dbReference type="AlphaFoldDB" id="D0WE98"/>
<dbReference type="InterPro" id="IPR029063">
    <property type="entry name" value="SAM-dependent_MTases_sf"/>
</dbReference>
<dbReference type="GO" id="GO:0008168">
    <property type="term" value="F:methyltransferase activity"/>
    <property type="evidence" value="ECO:0007669"/>
    <property type="project" value="UniProtKB-KW"/>
</dbReference>
<evidence type="ECO:0000256" key="2">
    <source>
        <dbReference type="ARBA" id="ARBA00022679"/>
    </source>
</evidence>
<dbReference type="SUPFAM" id="SSF53335">
    <property type="entry name" value="S-adenosyl-L-methionine-dependent methyltransferases"/>
    <property type="match status" value="1"/>
</dbReference>
<dbReference type="PROSITE" id="PS00092">
    <property type="entry name" value="N6_MTASE"/>
    <property type="match status" value="1"/>
</dbReference>
<dbReference type="Proteomes" id="UP000006001">
    <property type="component" value="Unassembled WGS sequence"/>
</dbReference>
<dbReference type="GO" id="GO:0003676">
    <property type="term" value="F:nucleic acid binding"/>
    <property type="evidence" value="ECO:0007669"/>
    <property type="project" value="InterPro"/>
</dbReference>
<dbReference type="InterPro" id="IPR004398">
    <property type="entry name" value="RNA_MeTrfase_RsmD"/>
</dbReference>
<dbReference type="OrthoDB" id="9803017at2"/>
<dbReference type="CDD" id="cd02440">
    <property type="entry name" value="AdoMet_MTases"/>
    <property type="match status" value="1"/>
</dbReference>
<dbReference type="GeneID" id="85006799"/>
<dbReference type="HOGENOM" id="CLU_075826_1_1_11"/>
<accession>D0WE98</accession>
<keyword evidence="2" id="KW-0808">Transferase</keyword>
<dbReference type="PANTHER" id="PTHR43542:SF1">
    <property type="entry name" value="METHYLTRANSFERASE"/>
    <property type="match status" value="1"/>
</dbReference>
<dbReference type="STRING" id="649764.HMPREF0762_00123"/>
<dbReference type="PANTHER" id="PTHR43542">
    <property type="entry name" value="METHYLTRANSFERASE"/>
    <property type="match status" value="1"/>
</dbReference>
<evidence type="ECO:0000313" key="4">
    <source>
        <dbReference type="Proteomes" id="UP000006001"/>
    </source>
</evidence>
<dbReference type="InterPro" id="IPR002052">
    <property type="entry name" value="DNA_methylase_N6_adenine_CS"/>
</dbReference>
<dbReference type="EMBL" id="ACUX02000004">
    <property type="protein sequence ID" value="EEZ62036.1"/>
    <property type="molecule type" value="Genomic_DNA"/>
</dbReference>
<dbReference type="PIRSF" id="PIRSF004553">
    <property type="entry name" value="CHP00095"/>
    <property type="match status" value="1"/>
</dbReference>
<dbReference type="Pfam" id="PF03602">
    <property type="entry name" value="Cons_hypoth95"/>
    <property type="match status" value="1"/>
</dbReference>
<keyword evidence="1 3" id="KW-0489">Methyltransferase</keyword>
<name>D0WE98_SLAES</name>
<gene>
    <name evidence="3" type="ORF">HMPREF0762_00123</name>
</gene>
<keyword evidence="4" id="KW-1185">Reference proteome</keyword>
<dbReference type="Gene3D" id="3.40.50.150">
    <property type="entry name" value="Vaccinia Virus protein VP39"/>
    <property type="match status" value="1"/>
</dbReference>
<evidence type="ECO:0000313" key="3">
    <source>
        <dbReference type="EMBL" id="EEZ62036.1"/>
    </source>
</evidence>
<protein>
    <submittedName>
        <fullName evidence="3">RNA methyltransferase, RsmD family</fullName>
    </submittedName>
</protein>
<comment type="caution">
    <text evidence="3">The sequence shown here is derived from an EMBL/GenBank/DDBJ whole genome shotgun (WGS) entry which is preliminary data.</text>
</comment>
<dbReference type="eggNOG" id="COG0742">
    <property type="taxonomic scope" value="Bacteria"/>
</dbReference>
<dbReference type="GO" id="GO:0031167">
    <property type="term" value="P:rRNA methylation"/>
    <property type="evidence" value="ECO:0007669"/>
    <property type="project" value="InterPro"/>
</dbReference>
<sequence>MMRVIAGEFRGRRITAPEGLDTRPTADRVKESMMSALVSATGGFEGTCVLDAFAGSGALGIECLSRGADLAVFFDSSRDARAAVEANLKSMGIDAGRGRLVTCDVLKRPPVSPCRPFDVVLLDPPYAMPAAEVFDLVRRLAAARALTADAVVCYEHGASLDFDAEAASAGLAVDVRSRKRMRDVAYDIFTLRDGAASKKGGLT</sequence>
<dbReference type="RefSeq" id="WP_006361371.1">
    <property type="nucleotide sequence ID" value="NZ_GG700630.1"/>
</dbReference>